<sequence length="181" mass="18150">MFACVSTGLSAGGHAAAAGHDVAPAGLAAGFLTVLALAWSAAGRERGFAEILAAMLCSQLAFHLIFSVATPGTAAADAGGHHSHAVAAGPTEGMSPGMVAAHLAAAIISAGWLRRGEAAAFALVRRIATAVLTILRFPRATAAPIMGAPTPPPRGPARSARTDLLRHTLVQRGPPVRPAGY</sequence>
<dbReference type="EMBL" id="BAAAPC010000021">
    <property type="protein sequence ID" value="GAA2010510.1"/>
    <property type="molecule type" value="Genomic_DNA"/>
</dbReference>
<accession>A0ABN2TJE1</accession>
<protein>
    <recommendedName>
        <fullName evidence="3">MFS transporter</fullName>
    </recommendedName>
</protein>
<name>A0ABN2TJE1_9ACTN</name>
<proteinExistence type="predicted"/>
<dbReference type="Proteomes" id="UP001501585">
    <property type="component" value="Unassembled WGS sequence"/>
</dbReference>
<gene>
    <name evidence="1" type="ORF">GCM10009799_43330</name>
</gene>
<evidence type="ECO:0000313" key="2">
    <source>
        <dbReference type="Proteomes" id="UP001501585"/>
    </source>
</evidence>
<comment type="caution">
    <text evidence="1">The sequence shown here is derived from an EMBL/GenBank/DDBJ whole genome shotgun (WGS) entry which is preliminary data.</text>
</comment>
<evidence type="ECO:0008006" key="3">
    <source>
        <dbReference type="Google" id="ProtNLM"/>
    </source>
</evidence>
<organism evidence="1 2">
    <name type="scientific">Nocardiopsis rhodophaea</name>
    <dbReference type="NCBI Taxonomy" id="280238"/>
    <lineage>
        <taxon>Bacteria</taxon>
        <taxon>Bacillati</taxon>
        <taxon>Actinomycetota</taxon>
        <taxon>Actinomycetes</taxon>
        <taxon>Streptosporangiales</taxon>
        <taxon>Nocardiopsidaceae</taxon>
        <taxon>Nocardiopsis</taxon>
    </lineage>
</organism>
<reference evidence="1 2" key="1">
    <citation type="journal article" date="2019" name="Int. J. Syst. Evol. Microbiol.">
        <title>The Global Catalogue of Microorganisms (GCM) 10K type strain sequencing project: providing services to taxonomists for standard genome sequencing and annotation.</title>
        <authorList>
            <consortium name="The Broad Institute Genomics Platform"/>
            <consortium name="The Broad Institute Genome Sequencing Center for Infectious Disease"/>
            <person name="Wu L."/>
            <person name="Ma J."/>
        </authorList>
    </citation>
    <scope>NUCLEOTIDE SEQUENCE [LARGE SCALE GENOMIC DNA]</scope>
    <source>
        <strain evidence="1 2">JCM 15313</strain>
    </source>
</reference>
<keyword evidence="2" id="KW-1185">Reference proteome</keyword>
<evidence type="ECO:0000313" key="1">
    <source>
        <dbReference type="EMBL" id="GAA2010510.1"/>
    </source>
</evidence>